<gene>
    <name evidence="1" type="ORF">AVEN_15131_1</name>
</gene>
<comment type="caution">
    <text evidence="1">The sequence shown here is derived from an EMBL/GenBank/DDBJ whole genome shotgun (WGS) entry which is preliminary data.</text>
</comment>
<name>A0A4Y2TSU7_ARAVE</name>
<dbReference type="Proteomes" id="UP000499080">
    <property type="component" value="Unassembled WGS sequence"/>
</dbReference>
<accession>A0A4Y2TSU7</accession>
<reference evidence="1 2" key="1">
    <citation type="journal article" date="2019" name="Sci. Rep.">
        <title>Orb-weaving spider Araneus ventricosus genome elucidates the spidroin gene catalogue.</title>
        <authorList>
            <person name="Kono N."/>
            <person name="Nakamura H."/>
            <person name="Ohtoshi R."/>
            <person name="Moran D.A.P."/>
            <person name="Shinohara A."/>
            <person name="Yoshida Y."/>
            <person name="Fujiwara M."/>
            <person name="Mori M."/>
            <person name="Tomita M."/>
            <person name="Arakawa K."/>
        </authorList>
    </citation>
    <scope>NUCLEOTIDE SEQUENCE [LARGE SCALE GENOMIC DNA]</scope>
</reference>
<dbReference type="AlphaFoldDB" id="A0A4Y2TSU7"/>
<keyword evidence="2" id="KW-1185">Reference proteome</keyword>
<evidence type="ECO:0000313" key="2">
    <source>
        <dbReference type="Proteomes" id="UP000499080"/>
    </source>
</evidence>
<proteinExistence type="predicted"/>
<protein>
    <submittedName>
        <fullName evidence="1">Uncharacterized protein</fullName>
    </submittedName>
</protein>
<organism evidence="1 2">
    <name type="scientific">Araneus ventricosus</name>
    <name type="common">Orbweaver spider</name>
    <name type="synonym">Epeira ventricosa</name>
    <dbReference type="NCBI Taxonomy" id="182803"/>
    <lineage>
        <taxon>Eukaryota</taxon>
        <taxon>Metazoa</taxon>
        <taxon>Ecdysozoa</taxon>
        <taxon>Arthropoda</taxon>
        <taxon>Chelicerata</taxon>
        <taxon>Arachnida</taxon>
        <taxon>Araneae</taxon>
        <taxon>Araneomorphae</taxon>
        <taxon>Entelegynae</taxon>
        <taxon>Araneoidea</taxon>
        <taxon>Araneidae</taxon>
        <taxon>Araneus</taxon>
    </lineage>
</organism>
<dbReference type="EMBL" id="BGPR01030017">
    <property type="protein sequence ID" value="GBO02226.1"/>
    <property type="molecule type" value="Genomic_DNA"/>
</dbReference>
<sequence>MRVFTGSGSPLQPHSSSSTYLLQLQWLTITSRPRRYSHWYIILTGESRPWISRTAYRLDPNLCDFFPWCYLKSKVYHLGGVSALTTLRTTYYGLSVHGERQVTFGCGEYLYRMH</sequence>
<evidence type="ECO:0000313" key="1">
    <source>
        <dbReference type="EMBL" id="GBO02226.1"/>
    </source>
</evidence>